<dbReference type="GO" id="GO:0015293">
    <property type="term" value="F:symporter activity"/>
    <property type="evidence" value="ECO:0007669"/>
    <property type="project" value="InterPro"/>
</dbReference>
<keyword evidence="3" id="KW-1185">Reference proteome</keyword>
<dbReference type="InterPro" id="IPR039672">
    <property type="entry name" value="MFS_2"/>
</dbReference>
<dbReference type="GO" id="GO:0008643">
    <property type="term" value="P:carbohydrate transport"/>
    <property type="evidence" value="ECO:0007669"/>
    <property type="project" value="InterPro"/>
</dbReference>
<dbReference type="RefSeq" id="WP_046217168.1">
    <property type="nucleotide sequence ID" value="NZ_CP011974.1"/>
</dbReference>
<dbReference type="Pfam" id="PF13347">
    <property type="entry name" value="MFS_2"/>
    <property type="match status" value="1"/>
</dbReference>
<dbReference type="Gene3D" id="1.20.1250.20">
    <property type="entry name" value="MFS general substrate transporter like domains"/>
    <property type="match status" value="1"/>
</dbReference>
<keyword evidence="1" id="KW-0812">Transmembrane</keyword>
<accession>A0A0H4KQ40</accession>
<dbReference type="GO" id="GO:0005886">
    <property type="term" value="C:plasma membrane"/>
    <property type="evidence" value="ECO:0007669"/>
    <property type="project" value="TreeGrafter"/>
</dbReference>
<feature type="transmembrane region" description="Helical" evidence="1">
    <location>
        <begin position="182"/>
        <end position="201"/>
    </location>
</feature>
<reference evidence="2 3" key="1">
    <citation type="journal article" date="2015" name="PLoS ONE">
        <title>Genome Sequence of Bacillus endophyticus and Analysis of Its Companion Mechanism in the Ketogulonigenium vulgare-Bacillus Strain Consortium.</title>
        <authorList>
            <person name="Jia N."/>
            <person name="Du J."/>
            <person name="Ding M.Z."/>
            <person name="Gao F."/>
            <person name="Yuan Y.J."/>
        </authorList>
    </citation>
    <scope>NUCLEOTIDE SEQUENCE [LARGE SCALE GENOMIC DNA]</scope>
    <source>
        <strain evidence="2 3">Hbe603</strain>
    </source>
</reference>
<dbReference type="PATRIC" id="fig|135735.6.peg.2185"/>
<dbReference type="PANTHER" id="PTHR11328:SF24">
    <property type="entry name" value="MAJOR FACILITATOR SUPERFAMILY (MFS) PROFILE DOMAIN-CONTAINING PROTEIN"/>
    <property type="match status" value="1"/>
</dbReference>
<dbReference type="AlphaFoldDB" id="A0A0H4KQ40"/>
<organism evidence="2 3">
    <name type="scientific">Priestia filamentosa</name>
    <dbReference type="NCBI Taxonomy" id="1402861"/>
    <lineage>
        <taxon>Bacteria</taxon>
        <taxon>Bacillati</taxon>
        <taxon>Bacillota</taxon>
        <taxon>Bacilli</taxon>
        <taxon>Bacillales</taxon>
        <taxon>Bacillaceae</taxon>
        <taxon>Priestia</taxon>
    </lineage>
</organism>
<evidence type="ECO:0000313" key="3">
    <source>
        <dbReference type="Proteomes" id="UP000036202"/>
    </source>
</evidence>
<evidence type="ECO:0000313" key="2">
    <source>
        <dbReference type="EMBL" id="AKO95051.1"/>
    </source>
</evidence>
<feature type="transmembrane region" description="Helical" evidence="1">
    <location>
        <begin position="111"/>
        <end position="131"/>
    </location>
</feature>
<keyword evidence="1" id="KW-0472">Membrane</keyword>
<dbReference type="KEGG" id="beo:BEH_10490"/>
<feature type="transmembrane region" description="Helical" evidence="1">
    <location>
        <begin position="12"/>
        <end position="36"/>
    </location>
</feature>
<feature type="transmembrane region" description="Helical" evidence="1">
    <location>
        <begin position="88"/>
        <end position="105"/>
    </location>
</feature>
<gene>
    <name evidence="2" type="ORF">BEH_10490</name>
</gene>
<feature type="transmembrane region" description="Helical" evidence="1">
    <location>
        <begin position="336"/>
        <end position="353"/>
    </location>
</feature>
<keyword evidence="1" id="KW-1133">Transmembrane helix</keyword>
<dbReference type="EMBL" id="CP011974">
    <property type="protein sequence ID" value="AKO95051.1"/>
    <property type="molecule type" value="Genomic_DNA"/>
</dbReference>
<feature type="transmembrane region" description="Helical" evidence="1">
    <location>
        <begin position="48"/>
        <end position="67"/>
    </location>
</feature>
<name>A0A0H4KQ40_9BACI</name>
<sequence>MSKPQRQIKFVNYLSYGLGDFVGAGAFALTAAWLMYFYTTFCGLTATQAGSIFAVARVVDAVAAPAMGYITDNFHKTKLGRRFGRRKFFILAAIPLMLIYALIWVDGFNYWYYMLTYIIFEIAYSMILIPYDTLAAEMTDDYKKRSKLTGARMFVAQISAVFASFIPGRLIESLGKDDPLSFLYSGLIFTAIFVVVLVVLYKNTWERPLSEIPIEKEIDKKTLLQKIEKVYVDLFSTLRVKTFRHHLGMYLGGYLSQDVFNAVFTYFIVFALMHNAVVASNLLTVMYILQIVGVWIAMTLTIKLNPAPAYRMAIIFFMVGILGFAALRIINVENSLLLMFIMIGIAGLGRGGLNYIPWNNYAFIPDIDEALTGQRREGVFAGVMSLIRKASQALAVFLVGVGLDLSGFVSGQEVQSSSVVQTITSILLFGTLLFLIGGLLISYRYKLTKENHVVLLAEIQRLKKGGLKKEASPEAREVVGKLTGWDYEKTWGNNPVGYENYVAYKKSRKEGPDIKTTL</sequence>
<dbReference type="CDD" id="cd17332">
    <property type="entry name" value="MFS_MelB_like"/>
    <property type="match status" value="1"/>
</dbReference>
<proteinExistence type="predicted"/>
<dbReference type="InterPro" id="IPR036259">
    <property type="entry name" value="MFS_trans_sf"/>
</dbReference>
<feature type="transmembrane region" description="Helical" evidence="1">
    <location>
        <begin position="151"/>
        <end position="170"/>
    </location>
</feature>
<feature type="transmembrane region" description="Helical" evidence="1">
    <location>
        <begin position="284"/>
        <end position="302"/>
    </location>
</feature>
<feature type="transmembrane region" description="Helical" evidence="1">
    <location>
        <begin position="423"/>
        <end position="443"/>
    </location>
</feature>
<evidence type="ECO:0000256" key="1">
    <source>
        <dbReference type="SAM" id="Phobius"/>
    </source>
</evidence>
<dbReference type="PANTHER" id="PTHR11328">
    <property type="entry name" value="MAJOR FACILITATOR SUPERFAMILY DOMAIN-CONTAINING PROTEIN"/>
    <property type="match status" value="1"/>
</dbReference>
<reference evidence="3" key="2">
    <citation type="submission" date="2015-06" db="EMBL/GenBank/DDBJ databases">
        <title>Genome Sequence of Bacillus endophyticus and Analysis of its Companion Mechanism in the Ketogulonigenium vulgare-Bacillus strain Consortium.</title>
        <authorList>
            <person name="Jia N."/>
            <person name="Du J."/>
            <person name="Ding M.-Z."/>
            <person name="Gao F."/>
            <person name="Yuan Y.-J."/>
        </authorList>
    </citation>
    <scope>NUCLEOTIDE SEQUENCE [LARGE SCALE GENOMIC DNA]</scope>
    <source>
        <strain evidence="3">Hbe603</strain>
    </source>
</reference>
<dbReference type="Proteomes" id="UP000036202">
    <property type="component" value="Chromosome"/>
</dbReference>
<feature type="transmembrane region" description="Helical" evidence="1">
    <location>
        <begin position="309"/>
        <end position="330"/>
    </location>
</feature>
<protein>
    <submittedName>
        <fullName evidence="2">MFS transporter</fullName>
    </submittedName>
</protein>
<feature type="transmembrane region" description="Helical" evidence="1">
    <location>
        <begin position="259"/>
        <end position="278"/>
    </location>
</feature>
<dbReference type="SUPFAM" id="SSF103473">
    <property type="entry name" value="MFS general substrate transporter"/>
    <property type="match status" value="1"/>
</dbReference>
<dbReference type="OrthoDB" id="9764596at2"/>